<feature type="domain" description="Helicase ATP-binding" evidence="8">
    <location>
        <begin position="70"/>
        <end position="240"/>
    </location>
</feature>
<dbReference type="CDD" id="cd12252">
    <property type="entry name" value="RRM_DbpA"/>
    <property type="match status" value="1"/>
</dbReference>
<reference evidence="11 12" key="1">
    <citation type="submission" date="2020-08" db="EMBL/GenBank/DDBJ databases">
        <title>Genomic Encyclopedia of Type Strains, Phase IV (KMG-IV): sequencing the most valuable type-strain genomes for metagenomic binning, comparative biology and taxonomic classification.</title>
        <authorList>
            <person name="Goeker M."/>
        </authorList>
    </citation>
    <scope>NUCLEOTIDE SEQUENCE [LARGE SCALE GENOMIC DNA]</scope>
    <source>
        <strain evidence="11 12">DSM 103679</strain>
    </source>
</reference>
<dbReference type="CDD" id="cd00268">
    <property type="entry name" value="DEADc"/>
    <property type="match status" value="1"/>
</dbReference>
<feature type="region of interest" description="Disordered" evidence="7">
    <location>
        <begin position="612"/>
        <end position="698"/>
    </location>
</feature>
<dbReference type="InterPro" id="IPR050547">
    <property type="entry name" value="DEAD_box_RNA_helicases"/>
</dbReference>
<dbReference type="AlphaFoldDB" id="A0A840SCF2"/>
<dbReference type="GO" id="GO:0003723">
    <property type="term" value="F:RNA binding"/>
    <property type="evidence" value="ECO:0007669"/>
    <property type="project" value="TreeGrafter"/>
</dbReference>
<dbReference type="InterPro" id="IPR012677">
    <property type="entry name" value="Nucleotide-bd_a/b_plait_sf"/>
</dbReference>
<gene>
    <name evidence="11" type="ORF">HNP77_001839</name>
</gene>
<evidence type="ECO:0000259" key="10">
    <source>
        <dbReference type="PROSITE" id="PS51195"/>
    </source>
</evidence>
<dbReference type="InterPro" id="IPR014001">
    <property type="entry name" value="Helicase_ATP-bd"/>
</dbReference>
<dbReference type="GO" id="GO:0005524">
    <property type="term" value="F:ATP binding"/>
    <property type="evidence" value="ECO:0007669"/>
    <property type="project" value="UniProtKB-KW"/>
</dbReference>
<dbReference type="Pfam" id="PF00271">
    <property type="entry name" value="Helicase_C"/>
    <property type="match status" value="1"/>
</dbReference>
<evidence type="ECO:0000256" key="1">
    <source>
        <dbReference type="ARBA" id="ARBA00012552"/>
    </source>
</evidence>
<dbReference type="GO" id="GO:0016787">
    <property type="term" value="F:hydrolase activity"/>
    <property type="evidence" value="ECO:0007669"/>
    <property type="project" value="UniProtKB-KW"/>
</dbReference>
<protein>
    <recommendedName>
        <fullName evidence="1">RNA helicase</fullName>
        <ecNumber evidence="1">3.6.4.13</ecNumber>
    </recommendedName>
</protein>
<dbReference type="PROSITE" id="PS51195">
    <property type="entry name" value="Q_MOTIF"/>
    <property type="match status" value="1"/>
</dbReference>
<dbReference type="SUPFAM" id="SSF52540">
    <property type="entry name" value="P-loop containing nucleoside triphosphate hydrolases"/>
    <property type="match status" value="1"/>
</dbReference>
<feature type="compositionally biased region" description="Acidic residues" evidence="7">
    <location>
        <begin position="26"/>
        <end position="35"/>
    </location>
</feature>
<dbReference type="PANTHER" id="PTHR47963:SF8">
    <property type="entry name" value="ATP-DEPENDENT RNA HELICASE DEAD"/>
    <property type="match status" value="1"/>
</dbReference>
<accession>A0A840SCF2</accession>
<dbReference type="Gene3D" id="3.30.70.330">
    <property type="match status" value="1"/>
</dbReference>
<comment type="caution">
    <text evidence="11">The sequence shown here is derived from an EMBL/GenBank/DDBJ whole genome shotgun (WGS) entry which is preliminary data.</text>
</comment>
<dbReference type="Proteomes" id="UP000578697">
    <property type="component" value="Unassembled WGS sequence"/>
</dbReference>
<dbReference type="PROSITE" id="PS51192">
    <property type="entry name" value="HELICASE_ATP_BIND_1"/>
    <property type="match status" value="1"/>
</dbReference>
<evidence type="ECO:0000256" key="4">
    <source>
        <dbReference type="ARBA" id="ARBA00022806"/>
    </source>
</evidence>
<sequence length="698" mass="77405">MENTEELKDGIIMPETQINSENQNDAADETESEESDVISFEDLGLDEITLEAIKKKGFVTPSPIQVLAIPRLLNGDSNIIARARTGTGKTAAFGLPIVQNIRSESDHVRAIILEPTRELAMQTCTEMTSFSTGRFPRTAVVYGGASMSEQIRSLRRGVEIVTGTPGRIQDLMERGVLDISKIEYFILDEGDEMLDMGFVDDIENIFSKANPDCRVLLFSATIPAPILKIAQKFMGDYEIVEEEGVVEEPLLIDQKYWVVRDGDKIEALTRLIDYSPDFYGIVFVQKKTDADYVCKALDERGLQVAALHGDIPQNQREKILARFRSGKTRVVVATDVAARGIDIEGLTHVVNYDLPFDGATYVHRIGRTGRAGSSGIAITFVRPEETRRKLGFLRAAVKRSAKGEMTEGQIPSVEEVIEVRRNRLFDDLKTKLGLVQKDSGEETSAEKISDDEELVPLPEGVAAAEVPAEKIPHLRKGDPCFDVMAENLCNGQNPQEVVSALLSVVYGSMLSKKRYSKITPVSVRGGRGDRDRFDSDRGGRSRRGAQAGENQIRLYVQMGWHDGYNPKKIADFFSSLLHIHGRDVDAIDMADRFCLLNLPTDAAKRALELSRTDSSIPHMHQDSRNGGDDYESRRGGRGGFGRRDGFRGGRGRDREGDRGFRGSGDRSRNFSHSRPGVHTSTQRNSKAAIFKKGAAKEY</sequence>
<feature type="region of interest" description="Disordered" evidence="7">
    <location>
        <begin position="521"/>
        <end position="548"/>
    </location>
</feature>
<dbReference type="PROSITE" id="PS51194">
    <property type="entry name" value="HELICASE_CTER"/>
    <property type="match status" value="1"/>
</dbReference>
<keyword evidence="5" id="KW-0067">ATP-binding</keyword>
<evidence type="ECO:0000256" key="7">
    <source>
        <dbReference type="SAM" id="MobiDB-lite"/>
    </source>
</evidence>
<keyword evidence="4 11" id="KW-0347">Helicase</keyword>
<feature type="compositionally biased region" description="Basic and acidic residues" evidence="7">
    <location>
        <begin position="641"/>
        <end position="668"/>
    </location>
</feature>
<organism evidence="11 12">
    <name type="scientific">Treponema rectale</name>
    <dbReference type="NCBI Taxonomy" id="744512"/>
    <lineage>
        <taxon>Bacteria</taxon>
        <taxon>Pseudomonadati</taxon>
        <taxon>Spirochaetota</taxon>
        <taxon>Spirochaetia</taxon>
        <taxon>Spirochaetales</taxon>
        <taxon>Treponemataceae</taxon>
        <taxon>Treponema</taxon>
    </lineage>
</organism>
<dbReference type="RefSeq" id="WP_184652889.1">
    <property type="nucleotide sequence ID" value="NZ_JACHFR010000003.1"/>
</dbReference>
<evidence type="ECO:0000256" key="2">
    <source>
        <dbReference type="ARBA" id="ARBA00022741"/>
    </source>
</evidence>
<proteinExistence type="predicted"/>
<dbReference type="EMBL" id="JACHFR010000003">
    <property type="protein sequence ID" value="MBB5219457.1"/>
    <property type="molecule type" value="Genomic_DNA"/>
</dbReference>
<dbReference type="SMART" id="SM00490">
    <property type="entry name" value="HELICc"/>
    <property type="match status" value="1"/>
</dbReference>
<evidence type="ECO:0000313" key="12">
    <source>
        <dbReference type="Proteomes" id="UP000578697"/>
    </source>
</evidence>
<feature type="region of interest" description="Disordered" evidence="7">
    <location>
        <begin position="1"/>
        <end position="35"/>
    </location>
</feature>
<feature type="domain" description="Helicase C-terminal" evidence="9">
    <location>
        <begin position="267"/>
        <end position="417"/>
    </location>
</feature>
<keyword evidence="12" id="KW-1185">Reference proteome</keyword>
<dbReference type="InterPro" id="IPR005580">
    <property type="entry name" value="DbpA/CsdA_RNA-bd_dom"/>
</dbReference>
<dbReference type="SMART" id="SM00487">
    <property type="entry name" value="DEXDc"/>
    <property type="match status" value="1"/>
</dbReference>
<dbReference type="InterPro" id="IPR001650">
    <property type="entry name" value="Helicase_C-like"/>
</dbReference>
<evidence type="ECO:0000259" key="8">
    <source>
        <dbReference type="PROSITE" id="PS51192"/>
    </source>
</evidence>
<feature type="compositionally biased region" description="Basic and acidic residues" evidence="7">
    <location>
        <begin position="526"/>
        <end position="539"/>
    </location>
</feature>
<feature type="short sequence motif" description="Q motif" evidence="6">
    <location>
        <begin position="38"/>
        <end position="66"/>
    </location>
</feature>
<feature type="domain" description="DEAD-box RNA helicase Q" evidence="10">
    <location>
        <begin position="38"/>
        <end position="66"/>
    </location>
</feature>
<evidence type="ECO:0000256" key="3">
    <source>
        <dbReference type="ARBA" id="ARBA00022801"/>
    </source>
</evidence>
<feature type="compositionally biased region" description="Basic and acidic residues" evidence="7">
    <location>
        <begin position="619"/>
        <end position="634"/>
    </location>
</feature>
<keyword evidence="3 11" id="KW-0378">Hydrolase</keyword>
<dbReference type="Pfam" id="PF00270">
    <property type="entry name" value="DEAD"/>
    <property type="match status" value="1"/>
</dbReference>
<dbReference type="InterPro" id="IPR027417">
    <property type="entry name" value="P-loop_NTPase"/>
</dbReference>
<evidence type="ECO:0000313" key="11">
    <source>
        <dbReference type="EMBL" id="MBB5219457.1"/>
    </source>
</evidence>
<evidence type="ECO:0000256" key="5">
    <source>
        <dbReference type="ARBA" id="ARBA00022840"/>
    </source>
</evidence>
<dbReference type="InterPro" id="IPR014014">
    <property type="entry name" value="RNA_helicase_DEAD_Q_motif"/>
</dbReference>
<name>A0A840SCF2_9SPIR</name>
<dbReference type="EC" id="3.6.4.13" evidence="1"/>
<dbReference type="CDD" id="cd18787">
    <property type="entry name" value="SF2_C_DEAD"/>
    <property type="match status" value="1"/>
</dbReference>
<dbReference type="PANTHER" id="PTHR47963">
    <property type="entry name" value="DEAD-BOX ATP-DEPENDENT RNA HELICASE 47, MITOCHONDRIAL"/>
    <property type="match status" value="1"/>
</dbReference>
<dbReference type="Pfam" id="PF03880">
    <property type="entry name" value="DbpA"/>
    <property type="match status" value="1"/>
</dbReference>
<dbReference type="Gene3D" id="3.40.50.300">
    <property type="entry name" value="P-loop containing nucleotide triphosphate hydrolases"/>
    <property type="match status" value="2"/>
</dbReference>
<dbReference type="InterPro" id="IPR044742">
    <property type="entry name" value="DEAD/DEAH_RhlB"/>
</dbReference>
<dbReference type="GO" id="GO:0003724">
    <property type="term" value="F:RNA helicase activity"/>
    <property type="evidence" value="ECO:0007669"/>
    <property type="project" value="UniProtKB-EC"/>
</dbReference>
<dbReference type="InterPro" id="IPR011545">
    <property type="entry name" value="DEAD/DEAH_box_helicase_dom"/>
</dbReference>
<evidence type="ECO:0000256" key="6">
    <source>
        <dbReference type="PROSITE-ProRule" id="PRU00552"/>
    </source>
</evidence>
<keyword evidence="2" id="KW-0547">Nucleotide-binding</keyword>
<evidence type="ECO:0000259" key="9">
    <source>
        <dbReference type="PROSITE" id="PS51194"/>
    </source>
</evidence>